<keyword evidence="5" id="KW-1185">Reference proteome</keyword>
<evidence type="ECO:0000313" key="2">
    <source>
        <dbReference type="EMBL" id="MQS18198.1"/>
    </source>
</evidence>
<dbReference type="EMBL" id="WBOF01000018">
    <property type="protein sequence ID" value="MQS18208.1"/>
    <property type="molecule type" value="Genomic_DNA"/>
</dbReference>
<dbReference type="OrthoDB" id="5146336at2"/>
<dbReference type="EMBL" id="WBOF01000018">
    <property type="protein sequence ID" value="MQS18198.1"/>
    <property type="molecule type" value="Genomic_DNA"/>
</dbReference>
<organism evidence="3 5">
    <name type="scientific">Streptomyces kaniharaensis</name>
    <dbReference type="NCBI Taxonomy" id="212423"/>
    <lineage>
        <taxon>Bacteria</taxon>
        <taxon>Bacillati</taxon>
        <taxon>Actinomycetota</taxon>
        <taxon>Actinomycetes</taxon>
        <taxon>Kitasatosporales</taxon>
        <taxon>Streptomycetaceae</taxon>
        <taxon>Streptomyces</taxon>
    </lineage>
</organism>
<dbReference type="EMBL" id="WBOF01000018">
    <property type="protein sequence ID" value="MQS18193.1"/>
    <property type="molecule type" value="Genomic_DNA"/>
</dbReference>
<dbReference type="Proteomes" id="UP000450000">
    <property type="component" value="Unassembled WGS sequence"/>
</dbReference>
<reference evidence="3 5" key="1">
    <citation type="submission" date="2019-09" db="EMBL/GenBank/DDBJ databases">
        <title>Genome Sequences of Streptomyces kaniharaensis ATCC 21070.</title>
        <authorList>
            <person name="Zhu W."/>
            <person name="De Crecy-Lagard V."/>
            <person name="Richards N.G."/>
        </authorList>
    </citation>
    <scope>NUCLEOTIDE SEQUENCE [LARGE SCALE GENOMIC DNA]</scope>
    <source>
        <strain evidence="3 5">SF-557</strain>
    </source>
</reference>
<comment type="caution">
    <text evidence="3">The sequence shown here is derived from an EMBL/GenBank/DDBJ whole genome shotgun (WGS) entry which is preliminary data.</text>
</comment>
<evidence type="ECO:0000313" key="4">
    <source>
        <dbReference type="EMBL" id="MQS18208.1"/>
    </source>
</evidence>
<protein>
    <recommendedName>
        <fullName evidence="6">Replication protein</fullName>
    </recommendedName>
</protein>
<sequence>MALGKTFLGCGTRLMGGAAGVMVGKAAASFSGACTCGSVHMCVWCAAKILAVRAENAQKAADALAAAGYGLYLGTYTLRHFERQAYGSLRRGERGGLIAVAHDGWKGAFGSAGRSWRRLRSDFEIVGYERAFEDTWGSDTGFHVHWHALWVTQAPLPEEEFRRFRQRMAETWRDAVLNAGGYAVSTTCDRPGCPCGGDGHGTDLRPLNTGQEGDAARYLYKDGDKPGSAGFGLEFTRSDLKDGRRWGRMSPFQLGDLAAEELAELGEAGPLVAKYREREHGVNGVRKHYRAQTLNRILAELEVEQDERTDSEIAANEDDARTLVAVIPAATWYRHIVRKHGRRLALLRAAEALGEAGVRTLIESWGLAWGTDVLPPETA</sequence>
<dbReference type="EMBL" id="WBOF01000018">
    <property type="protein sequence ID" value="MQS18203.1"/>
    <property type="molecule type" value="Genomic_DNA"/>
</dbReference>
<dbReference type="AlphaFoldDB" id="A0A6N7L786"/>
<gene>
    <name evidence="1" type="ORF">F7Q99_39940</name>
    <name evidence="2" type="ORF">F7Q99_39965</name>
    <name evidence="3" type="ORF">F7Q99_39990</name>
    <name evidence="4" type="ORF">F7Q99_40015</name>
</gene>
<accession>A0A6N7L786</accession>
<evidence type="ECO:0008006" key="6">
    <source>
        <dbReference type="Google" id="ProtNLM"/>
    </source>
</evidence>
<proteinExistence type="predicted"/>
<evidence type="ECO:0000313" key="5">
    <source>
        <dbReference type="Proteomes" id="UP000450000"/>
    </source>
</evidence>
<name>A0A6N7L786_9ACTN</name>
<dbReference type="RefSeq" id="WP_153472374.1">
    <property type="nucleotide sequence ID" value="NZ_WBOF01000018.1"/>
</dbReference>
<evidence type="ECO:0000313" key="1">
    <source>
        <dbReference type="EMBL" id="MQS18193.1"/>
    </source>
</evidence>
<evidence type="ECO:0000313" key="3">
    <source>
        <dbReference type="EMBL" id="MQS18203.1"/>
    </source>
</evidence>